<reference evidence="2" key="1">
    <citation type="journal article" date="2019" name="Int. J. Syst. Evol. Microbiol.">
        <title>The Global Catalogue of Microorganisms (GCM) 10K type strain sequencing project: providing services to taxonomists for standard genome sequencing and annotation.</title>
        <authorList>
            <consortium name="The Broad Institute Genomics Platform"/>
            <consortium name="The Broad Institute Genome Sequencing Center for Infectious Disease"/>
            <person name="Wu L."/>
            <person name="Ma J."/>
        </authorList>
    </citation>
    <scope>NUCLEOTIDE SEQUENCE [LARGE SCALE GENOMIC DNA]</scope>
    <source>
        <strain evidence="2">JCM 18077</strain>
    </source>
</reference>
<gene>
    <name evidence="1" type="ORF">GCM10023217_29900</name>
</gene>
<evidence type="ECO:0000313" key="1">
    <source>
        <dbReference type="EMBL" id="GAA4756037.1"/>
    </source>
</evidence>
<evidence type="ECO:0008006" key="3">
    <source>
        <dbReference type="Google" id="ProtNLM"/>
    </source>
</evidence>
<evidence type="ECO:0000313" key="2">
    <source>
        <dbReference type="Proteomes" id="UP001500822"/>
    </source>
</evidence>
<dbReference type="RefSeq" id="WP_345314094.1">
    <property type="nucleotide sequence ID" value="NZ_BAABIE010000015.1"/>
</dbReference>
<name>A0ABP8ZGW8_9ACTN</name>
<accession>A0ABP8ZGW8</accession>
<dbReference type="EMBL" id="BAABIE010000015">
    <property type="protein sequence ID" value="GAA4756037.1"/>
    <property type="molecule type" value="Genomic_DNA"/>
</dbReference>
<protein>
    <recommendedName>
        <fullName evidence="3">Phage head morphogenesis protein</fullName>
    </recommendedName>
</protein>
<comment type="caution">
    <text evidence="1">The sequence shown here is derived from an EMBL/GenBank/DDBJ whole genome shotgun (WGS) entry which is preliminary data.</text>
</comment>
<organism evidence="1 2">
    <name type="scientific">Gordonia alkaliphila</name>
    <dbReference type="NCBI Taxonomy" id="1053547"/>
    <lineage>
        <taxon>Bacteria</taxon>
        <taxon>Bacillati</taxon>
        <taxon>Actinomycetota</taxon>
        <taxon>Actinomycetes</taxon>
        <taxon>Mycobacteriales</taxon>
        <taxon>Gordoniaceae</taxon>
        <taxon>Gordonia</taxon>
    </lineage>
</organism>
<sequence>MALTDTLKALASDTEQVVIAAYRSYLEGLIDRDDTVALIAQAIAEANGRARSLADMAVAAQVMIELQEPVPVSGVEYPNDVPRLQKAADTVLTVAEGSEVPEAIIGRLARSEPLEAAASTYSDAMVRSGVTKGWVRQKSASACQLCEWWWRSGRVWPAEHPFQHHKGCTCTPKVVLKKGIKETGYTRRLRNEQAMEAINNYARRNR</sequence>
<dbReference type="Proteomes" id="UP001500822">
    <property type="component" value="Unassembled WGS sequence"/>
</dbReference>
<keyword evidence="2" id="KW-1185">Reference proteome</keyword>
<proteinExistence type="predicted"/>